<sequence>MMPRIFGYLTKDICKLLNGETRWRITTVEANAIYPCYYKAGFSIIDHCMEWEFATGPDDSCSESTPVNFAFTLASKVSKIPAFKALQWPFHCSHSTVDPTQLTVFSKHFLRYYTTASVTEATDYWFSLMEFFGSSLGLCSLLVGLGPGSLTFFVCKAAVPGEQFFPYAFLIRRLLLATENVFILILRVPREIAVHSSSPDFWSKITTYARVGPDTPEESFATPYPQRYVVLGIVSVRLNLGSFVRRNYFISFLLSAPKKSVHFPIRMWRRARQQ</sequence>
<reference evidence="1 2" key="1">
    <citation type="journal article" date="2019" name="Commun. Biol.">
        <title>The bagworm genome reveals a unique fibroin gene that provides high tensile strength.</title>
        <authorList>
            <person name="Kono N."/>
            <person name="Nakamura H."/>
            <person name="Ohtoshi R."/>
            <person name="Tomita M."/>
            <person name="Numata K."/>
            <person name="Arakawa K."/>
        </authorList>
    </citation>
    <scope>NUCLEOTIDE SEQUENCE [LARGE SCALE GENOMIC DNA]</scope>
</reference>
<name>A0A4C1WXG6_EUMVA</name>
<accession>A0A4C1WXG6</accession>
<evidence type="ECO:0000313" key="1">
    <source>
        <dbReference type="EMBL" id="GBP55560.1"/>
    </source>
</evidence>
<gene>
    <name evidence="1" type="ORF">EVAR_34394_1</name>
</gene>
<dbReference type="AlphaFoldDB" id="A0A4C1WXG6"/>
<keyword evidence="2" id="KW-1185">Reference proteome</keyword>
<dbReference type="EMBL" id="BGZK01000672">
    <property type="protein sequence ID" value="GBP55560.1"/>
    <property type="molecule type" value="Genomic_DNA"/>
</dbReference>
<evidence type="ECO:0000313" key="2">
    <source>
        <dbReference type="Proteomes" id="UP000299102"/>
    </source>
</evidence>
<dbReference type="Proteomes" id="UP000299102">
    <property type="component" value="Unassembled WGS sequence"/>
</dbReference>
<organism evidence="1 2">
    <name type="scientific">Eumeta variegata</name>
    <name type="common">Bagworm moth</name>
    <name type="synonym">Eumeta japonica</name>
    <dbReference type="NCBI Taxonomy" id="151549"/>
    <lineage>
        <taxon>Eukaryota</taxon>
        <taxon>Metazoa</taxon>
        <taxon>Ecdysozoa</taxon>
        <taxon>Arthropoda</taxon>
        <taxon>Hexapoda</taxon>
        <taxon>Insecta</taxon>
        <taxon>Pterygota</taxon>
        <taxon>Neoptera</taxon>
        <taxon>Endopterygota</taxon>
        <taxon>Lepidoptera</taxon>
        <taxon>Glossata</taxon>
        <taxon>Ditrysia</taxon>
        <taxon>Tineoidea</taxon>
        <taxon>Psychidae</taxon>
        <taxon>Oiketicinae</taxon>
        <taxon>Eumeta</taxon>
    </lineage>
</organism>
<comment type="caution">
    <text evidence="1">The sequence shown here is derived from an EMBL/GenBank/DDBJ whole genome shotgun (WGS) entry which is preliminary data.</text>
</comment>
<protein>
    <submittedName>
        <fullName evidence="1">Uncharacterized protein</fullName>
    </submittedName>
</protein>
<proteinExistence type="predicted"/>